<gene>
    <name evidence="2" type="ORF">PCE31107_04073</name>
</gene>
<accession>A0A5E4XTB0</accession>
<proteinExistence type="predicted"/>
<protein>
    <recommendedName>
        <fullName evidence="1">DUF4224 domain-containing protein</fullName>
    </recommendedName>
</protein>
<evidence type="ECO:0000259" key="1">
    <source>
        <dbReference type="Pfam" id="PF13986"/>
    </source>
</evidence>
<dbReference type="Proteomes" id="UP000396788">
    <property type="component" value="Unassembled WGS sequence"/>
</dbReference>
<reference evidence="2 3" key="1">
    <citation type="submission" date="2019-08" db="EMBL/GenBank/DDBJ databases">
        <authorList>
            <person name="Peeters C."/>
        </authorList>
    </citation>
    <scope>NUCLEOTIDE SEQUENCE [LARGE SCALE GENOMIC DNA]</scope>
    <source>
        <strain evidence="2 3">LMG 31107</strain>
    </source>
</reference>
<dbReference type="AlphaFoldDB" id="A0A5E4XTB0"/>
<dbReference type="InterPro" id="IPR025319">
    <property type="entry name" value="DUF4224"/>
</dbReference>
<organism evidence="2 3">
    <name type="scientific">Pandoraea cepalis</name>
    <dbReference type="NCBI Taxonomy" id="2508294"/>
    <lineage>
        <taxon>Bacteria</taxon>
        <taxon>Pseudomonadati</taxon>
        <taxon>Pseudomonadota</taxon>
        <taxon>Betaproteobacteria</taxon>
        <taxon>Burkholderiales</taxon>
        <taxon>Burkholderiaceae</taxon>
        <taxon>Pandoraea</taxon>
    </lineage>
</organism>
<sequence>MLLASNAGEMSMETFLTQEEVEYLTGRRVKAKQAEILRRMGVPFFLNAGGRPIVTRVAIEGRGGAAELSKPKWVPRVLECGHGA</sequence>
<evidence type="ECO:0000313" key="2">
    <source>
        <dbReference type="EMBL" id="VVE39335.1"/>
    </source>
</evidence>
<feature type="domain" description="DUF4224" evidence="1">
    <location>
        <begin position="15"/>
        <end position="58"/>
    </location>
</feature>
<dbReference type="Pfam" id="PF13986">
    <property type="entry name" value="DUF4224"/>
    <property type="match status" value="1"/>
</dbReference>
<evidence type="ECO:0000313" key="3">
    <source>
        <dbReference type="Proteomes" id="UP000396788"/>
    </source>
</evidence>
<name>A0A5E4XTB0_9BURK</name>
<dbReference type="EMBL" id="CABPRY010000012">
    <property type="protein sequence ID" value="VVE39335.1"/>
    <property type="molecule type" value="Genomic_DNA"/>
</dbReference>